<feature type="region of interest" description="Disordered" evidence="2">
    <location>
        <begin position="95"/>
        <end position="122"/>
    </location>
</feature>
<feature type="compositionally biased region" description="Polar residues" evidence="2">
    <location>
        <begin position="576"/>
        <end position="585"/>
    </location>
</feature>
<feature type="region of interest" description="Disordered" evidence="2">
    <location>
        <begin position="336"/>
        <end position="382"/>
    </location>
</feature>
<name>A0A139AER9_GONPJ</name>
<dbReference type="OMA" id="VEECDSH"/>
<protein>
    <recommendedName>
        <fullName evidence="3">Putative zinc-finger domain-containing protein</fullName>
    </recommendedName>
</protein>
<dbReference type="InterPro" id="IPR011990">
    <property type="entry name" value="TPR-like_helical_dom_sf"/>
</dbReference>
<keyword evidence="5" id="KW-1185">Reference proteome</keyword>
<sequence length="1534" mass="167966">MARGVGPPRAVLSEEDRSLIKELRALGTTWDELLASGIPEAVLAGARAEMEGGVELHNESTNGPLSVGEPEEGELVDGDTDIDGRYLEQAIELDGTPSPSVTNKLTRVASGRPRDDDDLWMNDEQPDMDIELDTADGNGDGAGGRIISSTPNVINVDQKPSASPFFGRNNSASSLPPRPPTASLPPLPPISHRSTAVPSANTRPHALLTRSGSADFPIDLDGDHPVRPSMQRPRIASPSPFTSTSASSNGFTTPNGFATLPRHTSRSYSHHNLPRQPFRAQINLPPYDPKIVFEISENDDQPLVHRMPTAEPEDREAKLKMIEEQKEKMRRKIAELESKKAAPIETTNSELPDAQLPSLRGDAPKSLHSSPPQSSLNAAAATARVTAAKSRLGTARTRLNATSTEFIFLSADRDSMERSVVEKEMRVAELRAQLEAELAALADARKKLQLAEAKMATGQKAKLGATEEEAAAVELLKNAELDAARLEKLAEEACKTEAASAAAMFRKLEAQKKELKARIAARSSTNGQVTPASSSLPVKRPAPPDTAGPPAKRIANGVHPSVYASPVVGGPVPVTRGSQASAPSSQRKEIPSPKVDLPLFDQWLRAPQSFQETDDRPKPSVAQKVLSGMTGFWRRVPTVEVLKTIGGVVVHPRSHAGVLDVQRLLVKTSAKSTVAQSEIRKPVSSYPQGTNLTREERLSLIKRRVVESAIDPTRKFCLFELQGGSCNDPTCSSQHARDVDVDDDIALASFAHFVVASLKKDQGPNLVAHLQTRRNAGADPGELLSYLFAAWELVSGVTVLHLDDLPRIKRIGASGAIGSPRQPTKVIQVVTTSNPNDTEVVLDLSTDDQPSEDGLTDGGFAGPDSPFTDFLQKALRGDSTKSSRYYADSDYERGVLRNPQDAHLWITQAFESLPFPLTMELLEDRSSRVFSKSLNVLTRALQANPTSEDLWVVYLDIYCHRAKENDARGMLETSIQQAPTAYRCWWRYIGWEKDVESRKRVVERLYRVSLSERTSSSDLRSRTITDAAIKLSKLQLDSGNADVATRIVANLLLGKTVPEILDFNNDVLSPKRVVSISAFAASLSSSLLVASDWTMLCLLFFHLRWFGAYPAAVFGSPPLDFVVDRVPLLIDWRKAPQRSFQDSYLVQTTGQLFYSIVEWFRQSGPSHQRELAVMVLNAAELMGALNKSDREMLEYVDRILKETTNNVGLLGLRAQLDGPASTLGFLQQNPCKPVFWNRLVKLATEADDIPSTVVALVNCARSYFKAFPLVASPLAEGEQHKLVQEALALYRRLLGIPGQSTKSETAFLKVSEPPGSFGGDPYLHLNYVLLLVISGAGRNVVVESLQHAAESTNSEYGRQLIWQELLKLQSKMDDGVDTGVDKELLGLLGRALKEYDTGSTNPYNPDIAIENRSPLARFLPVKRYQATNELVSICAEHLPDAKLIELVNALQQQEPDNLDLVMISVRLSLEQGLKLPRAMIYNALKTFPGDSTLWRIAILLEHNSGRTQAVSKLVQAAHRFVTCADFSVFLSRFS</sequence>
<feature type="region of interest" description="Disordered" evidence="2">
    <location>
        <begin position="569"/>
        <end position="592"/>
    </location>
</feature>
<dbReference type="Pfam" id="PF23240">
    <property type="entry name" value="HAT_PRP39_N"/>
    <property type="match status" value="1"/>
</dbReference>
<dbReference type="GO" id="GO:0000178">
    <property type="term" value="C:exosome (RNase complex)"/>
    <property type="evidence" value="ECO:0007669"/>
    <property type="project" value="TreeGrafter"/>
</dbReference>
<feature type="compositionally biased region" description="Polar residues" evidence="2">
    <location>
        <begin position="522"/>
        <end position="536"/>
    </location>
</feature>
<dbReference type="STRING" id="1344416.A0A139AER9"/>
<dbReference type="EMBL" id="KQ965763">
    <property type="protein sequence ID" value="KXS15277.1"/>
    <property type="molecule type" value="Genomic_DNA"/>
</dbReference>
<reference evidence="4 5" key="1">
    <citation type="journal article" date="2015" name="Genome Biol. Evol.">
        <title>Phylogenomic analyses indicate that early fungi evolved digesting cell walls of algal ancestors of land plants.</title>
        <authorList>
            <person name="Chang Y."/>
            <person name="Wang S."/>
            <person name="Sekimoto S."/>
            <person name="Aerts A.L."/>
            <person name="Choi C."/>
            <person name="Clum A."/>
            <person name="LaButti K.M."/>
            <person name="Lindquist E.A."/>
            <person name="Yee Ngan C."/>
            <person name="Ohm R.A."/>
            <person name="Salamov A.A."/>
            <person name="Grigoriev I.V."/>
            <person name="Spatafora J.W."/>
            <person name="Berbee M.L."/>
        </authorList>
    </citation>
    <scope>NUCLEOTIDE SEQUENCE [LARGE SCALE GENOMIC DNA]</scope>
    <source>
        <strain evidence="4 5">JEL478</strain>
    </source>
</reference>
<dbReference type="OrthoDB" id="1922977at2759"/>
<feature type="domain" description="Putative zinc-finger" evidence="3">
    <location>
        <begin position="716"/>
        <end position="735"/>
    </location>
</feature>
<feature type="region of interest" description="Disordered" evidence="2">
    <location>
        <begin position="157"/>
        <end position="250"/>
    </location>
</feature>
<evidence type="ECO:0000313" key="5">
    <source>
        <dbReference type="Proteomes" id="UP000070544"/>
    </source>
</evidence>
<feature type="compositionally biased region" description="Pro residues" evidence="2">
    <location>
        <begin position="176"/>
        <end position="189"/>
    </location>
</feature>
<dbReference type="InterPro" id="IPR019607">
    <property type="entry name" value="Putative_zinc-finger_domain"/>
</dbReference>
<dbReference type="Gene3D" id="1.25.40.10">
    <property type="entry name" value="Tetratricopeptide repeat domain"/>
    <property type="match status" value="1"/>
</dbReference>
<evidence type="ECO:0000256" key="1">
    <source>
        <dbReference type="SAM" id="Coils"/>
    </source>
</evidence>
<dbReference type="PANTHER" id="PTHR21563:SF3">
    <property type="entry name" value="ZINC FINGER C3H1 DOMAIN-CONTAINING PROTEIN"/>
    <property type="match status" value="1"/>
</dbReference>
<feature type="compositionally biased region" description="Low complexity" evidence="2">
    <location>
        <begin position="236"/>
        <end position="248"/>
    </location>
</feature>
<feature type="compositionally biased region" description="Polar residues" evidence="2">
    <location>
        <begin position="192"/>
        <end position="202"/>
    </location>
</feature>
<feature type="compositionally biased region" description="Polar residues" evidence="2">
    <location>
        <begin position="367"/>
        <end position="377"/>
    </location>
</feature>
<accession>A0A139AER9</accession>
<dbReference type="GO" id="GO:0005634">
    <property type="term" value="C:nucleus"/>
    <property type="evidence" value="ECO:0007669"/>
    <property type="project" value="TreeGrafter"/>
</dbReference>
<feature type="region of interest" description="Disordered" evidence="2">
    <location>
        <begin position="519"/>
        <end position="557"/>
    </location>
</feature>
<organism evidence="4 5">
    <name type="scientific">Gonapodya prolifera (strain JEL478)</name>
    <name type="common">Monoblepharis prolifera</name>
    <dbReference type="NCBI Taxonomy" id="1344416"/>
    <lineage>
        <taxon>Eukaryota</taxon>
        <taxon>Fungi</taxon>
        <taxon>Fungi incertae sedis</taxon>
        <taxon>Chytridiomycota</taxon>
        <taxon>Chytridiomycota incertae sedis</taxon>
        <taxon>Monoblepharidomycetes</taxon>
        <taxon>Monoblepharidales</taxon>
        <taxon>Gonapodyaceae</taxon>
        <taxon>Gonapodya</taxon>
    </lineage>
</organism>
<keyword evidence="1" id="KW-0175">Coiled coil</keyword>
<dbReference type="Proteomes" id="UP000070544">
    <property type="component" value="Unassembled WGS sequence"/>
</dbReference>
<dbReference type="SUPFAM" id="SSF48452">
    <property type="entry name" value="TPR-like"/>
    <property type="match status" value="1"/>
</dbReference>
<dbReference type="Pfam" id="PF10650">
    <property type="entry name" value="zf-C3H1"/>
    <property type="match status" value="1"/>
</dbReference>
<evidence type="ECO:0000259" key="3">
    <source>
        <dbReference type="Pfam" id="PF10650"/>
    </source>
</evidence>
<evidence type="ECO:0000313" key="4">
    <source>
        <dbReference type="EMBL" id="KXS15277.1"/>
    </source>
</evidence>
<proteinExistence type="predicted"/>
<dbReference type="InterPro" id="IPR039278">
    <property type="entry name" value="Red1"/>
</dbReference>
<feature type="coiled-coil region" evidence="1">
    <location>
        <begin position="413"/>
        <end position="518"/>
    </location>
</feature>
<evidence type="ECO:0000256" key="2">
    <source>
        <dbReference type="SAM" id="MobiDB-lite"/>
    </source>
</evidence>
<dbReference type="PANTHER" id="PTHR21563">
    <property type="entry name" value="ZINC FINGER C3H1 DOMAIN-CONTAINING PROTEIN"/>
    <property type="match status" value="1"/>
</dbReference>
<gene>
    <name evidence="4" type="ORF">M427DRAFT_70122</name>
</gene>